<name>A0ABN9SBN5_9DINO</name>
<feature type="region of interest" description="Disordered" evidence="1">
    <location>
        <begin position="1"/>
        <end position="168"/>
    </location>
</feature>
<gene>
    <name evidence="2" type="ORF">PCOR1329_LOCUS27817</name>
</gene>
<organism evidence="2 3">
    <name type="scientific">Prorocentrum cordatum</name>
    <dbReference type="NCBI Taxonomy" id="2364126"/>
    <lineage>
        <taxon>Eukaryota</taxon>
        <taxon>Sar</taxon>
        <taxon>Alveolata</taxon>
        <taxon>Dinophyceae</taxon>
        <taxon>Prorocentrales</taxon>
        <taxon>Prorocentraceae</taxon>
        <taxon>Prorocentrum</taxon>
    </lineage>
</organism>
<feature type="compositionally biased region" description="Gly residues" evidence="1">
    <location>
        <begin position="1"/>
        <end position="16"/>
    </location>
</feature>
<sequence length="190" mass="19236">DGGEGAGGRAAGGRPSGSGAAPETSAEASEPGAASPVVVPEAMSGRQTEADERSDELEALSLRVEAIASHQRQIDERTAPDRGPRGPHGAPGGPPPGRRRAGGAGGAGADGGEDVRAAGGDGRGPAHGLLEGPARALRDGRLRRDAGLPPSSSSSSSFLSSLDARNGYRKNGYNAQQQFLFILNRIRCPR</sequence>
<feature type="non-terminal residue" evidence="2">
    <location>
        <position position="190"/>
    </location>
</feature>
<evidence type="ECO:0000256" key="1">
    <source>
        <dbReference type="SAM" id="MobiDB-lite"/>
    </source>
</evidence>
<feature type="compositionally biased region" description="Basic and acidic residues" evidence="1">
    <location>
        <begin position="72"/>
        <end position="84"/>
    </location>
</feature>
<evidence type="ECO:0000313" key="2">
    <source>
        <dbReference type="EMBL" id="CAK0828639.1"/>
    </source>
</evidence>
<feature type="compositionally biased region" description="Low complexity" evidence="1">
    <location>
        <begin position="17"/>
        <end position="36"/>
    </location>
</feature>
<proteinExistence type="predicted"/>
<reference evidence="2" key="1">
    <citation type="submission" date="2023-10" db="EMBL/GenBank/DDBJ databases">
        <authorList>
            <person name="Chen Y."/>
            <person name="Shah S."/>
            <person name="Dougan E. K."/>
            <person name="Thang M."/>
            <person name="Chan C."/>
        </authorList>
    </citation>
    <scope>NUCLEOTIDE SEQUENCE [LARGE SCALE GENOMIC DNA]</scope>
</reference>
<feature type="compositionally biased region" description="Basic and acidic residues" evidence="1">
    <location>
        <begin position="136"/>
        <end position="146"/>
    </location>
</feature>
<feature type="compositionally biased region" description="Low complexity" evidence="1">
    <location>
        <begin position="147"/>
        <end position="162"/>
    </location>
</feature>
<evidence type="ECO:0000313" key="3">
    <source>
        <dbReference type="Proteomes" id="UP001189429"/>
    </source>
</evidence>
<keyword evidence="3" id="KW-1185">Reference proteome</keyword>
<feature type="non-terminal residue" evidence="2">
    <location>
        <position position="1"/>
    </location>
</feature>
<dbReference type="EMBL" id="CAUYUJ010010125">
    <property type="protein sequence ID" value="CAK0828639.1"/>
    <property type="molecule type" value="Genomic_DNA"/>
</dbReference>
<dbReference type="Proteomes" id="UP001189429">
    <property type="component" value="Unassembled WGS sequence"/>
</dbReference>
<feature type="compositionally biased region" description="Low complexity" evidence="1">
    <location>
        <begin position="126"/>
        <end position="135"/>
    </location>
</feature>
<protein>
    <submittedName>
        <fullName evidence="2">Uncharacterized protein</fullName>
    </submittedName>
</protein>
<accession>A0ABN9SBN5</accession>
<comment type="caution">
    <text evidence="2">The sequence shown here is derived from an EMBL/GenBank/DDBJ whole genome shotgun (WGS) entry which is preliminary data.</text>
</comment>